<comment type="function">
    <text evidence="7">May play the central regulatory role in sporulation. It may be an element of the effector pathway responsible for the activation of sporulation genes in response to nutritional stress. Spo0A may act in concert with spo0H (a sigma factor) to control the expression of some genes that are critical to the sporulation process.</text>
</comment>
<evidence type="ECO:0000256" key="7">
    <source>
        <dbReference type="ARBA" id="ARBA00024867"/>
    </source>
</evidence>
<keyword evidence="5 9" id="KW-0238">DNA-binding</keyword>
<accession>A0A498CNM7</accession>
<evidence type="ECO:0000256" key="4">
    <source>
        <dbReference type="ARBA" id="ARBA00023015"/>
    </source>
</evidence>
<protein>
    <recommendedName>
        <fullName evidence="1">Stage 0 sporulation protein A homolog</fullName>
    </recommendedName>
</protein>
<feature type="domain" description="OmpR/PhoB-type" evidence="11">
    <location>
        <begin position="135"/>
        <end position="234"/>
    </location>
</feature>
<dbReference type="InterPro" id="IPR036388">
    <property type="entry name" value="WH-like_DNA-bd_sf"/>
</dbReference>
<dbReference type="GO" id="GO:0000976">
    <property type="term" value="F:transcription cis-regulatory region binding"/>
    <property type="evidence" value="ECO:0007669"/>
    <property type="project" value="TreeGrafter"/>
</dbReference>
<name>A0A498CNM7_9FIRM</name>
<dbReference type="Proteomes" id="UP000276301">
    <property type="component" value="Unassembled WGS sequence"/>
</dbReference>
<evidence type="ECO:0000256" key="8">
    <source>
        <dbReference type="PROSITE-ProRule" id="PRU00169"/>
    </source>
</evidence>
<reference evidence="12 13" key="1">
    <citation type="submission" date="2018-10" db="EMBL/GenBank/DDBJ databases">
        <title>Anaerotruncus faecis sp. nov., isolated from human feces.</title>
        <authorList>
            <person name="Wang Y.-J."/>
        </authorList>
    </citation>
    <scope>NUCLEOTIDE SEQUENCE [LARGE SCALE GENOMIC DNA]</scope>
    <source>
        <strain evidence="12 13">22A2-44</strain>
    </source>
</reference>
<evidence type="ECO:0000256" key="2">
    <source>
        <dbReference type="ARBA" id="ARBA00022553"/>
    </source>
</evidence>
<dbReference type="GO" id="GO:0000156">
    <property type="term" value="F:phosphorelay response regulator activity"/>
    <property type="evidence" value="ECO:0007669"/>
    <property type="project" value="TreeGrafter"/>
</dbReference>
<dbReference type="EMBL" id="RCHT01000003">
    <property type="protein sequence ID" value="RLL13514.1"/>
    <property type="molecule type" value="Genomic_DNA"/>
</dbReference>
<evidence type="ECO:0000256" key="6">
    <source>
        <dbReference type="ARBA" id="ARBA00023163"/>
    </source>
</evidence>
<dbReference type="CDD" id="cd17574">
    <property type="entry name" value="REC_OmpR"/>
    <property type="match status" value="1"/>
</dbReference>
<evidence type="ECO:0000259" key="11">
    <source>
        <dbReference type="PROSITE" id="PS51755"/>
    </source>
</evidence>
<dbReference type="InterPro" id="IPR001867">
    <property type="entry name" value="OmpR/PhoB-type_DNA-bd"/>
</dbReference>
<evidence type="ECO:0000256" key="5">
    <source>
        <dbReference type="ARBA" id="ARBA00023125"/>
    </source>
</evidence>
<dbReference type="PANTHER" id="PTHR48111:SF2">
    <property type="entry name" value="RESPONSE REGULATOR SAER"/>
    <property type="match status" value="1"/>
</dbReference>
<gene>
    <name evidence="12" type="ORF">D4A47_03320</name>
</gene>
<evidence type="ECO:0000259" key="10">
    <source>
        <dbReference type="PROSITE" id="PS50110"/>
    </source>
</evidence>
<evidence type="ECO:0000256" key="9">
    <source>
        <dbReference type="PROSITE-ProRule" id="PRU01091"/>
    </source>
</evidence>
<dbReference type="Gene3D" id="3.40.50.2300">
    <property type="match status" value="1"/>
</dbReference>
<evidence type="ECO:0000313" key="12">
    <source>
        <dbReference type="EMBL" id="RLL13514.1"/>
    </source>
</evidence>
<dbReference type="InterPro" id="IPR039420">
    <property type="entry name" value="WalR-like"/>
</dbReference>
<sequence length="235" mass="26786">MEERLSVLVVDDDREIVESIAIYLSRENLQIYKAYDGLQALDVVAGHTIHLILMDVMMPRLDGIKAMLKLREEHNIPIILVSAKSEDTDKIFGLEFGADDYITKPFNPLELIARVKSQLRRYVQLGTAADAGGASEVLSVGGLALDVHQKRLTVDGEEVKLTPIEYKIMELLMRNQGRVFSIDEIYERVWNEPSFAPENTVAVHIRRIREKIEINPREPKYLKVVWGIGYKIEKA</sequence>
<feature type="domain" description="Response regulatory" evidence="10">
    <location>
        <begin position="6"/>
        <end position="119"/>
    </location>
</feature>
<dbReference type="GO" id="GO:0005829">
    <property type="term" value="C:cytosol"/>
    <property type="evidence" value="ECO:0007669"/>
    <property type="project" value="TreeGrafter"/>
</dbReference>
<dbReference type="InterPro" id="IPR001789">
    <property type="entry name" value="Sig_transdc_resp-reg_receiver"/>
</dbReference>
<dbReference type="SUPFAM" id="SSF52172">
    <property type="entry name" value="CheY-like"/>
    <property type="match status" value="1"/>
</dbReference>
<dbReference type="CDD" id="cd00383">
    <property type="entry name" value="trans_reg_C"/>
    <property type="match status" value="1"/>
</dbReference>
<dbReference type="Gene3D" id="1.10.10.10">
    <property type="entry name" value="Winged helix-like DNA-binding domain superfamily/Winged helix DNA-binding domain"/>
    <property type="match status" value="1"/>
</dbReference>
<keyword evidence="13" id="KW-1185">Reference proteome</keyword>
<dbReference type="FunFam" id="1.10.10.10:FF:000018">
    <property type="entry name" value="DNA-binding response regulator ResD"/>
    <property type="match status" value="1"/>
</dbReference>
<proteinExistence type="predicted"/>
<comment type="caution">
    <text evidence="12">The sequence shown here is derived from an EMBL/GenBank/DDBJ whole genome shotgun (WGS) entry which is preliminary data.</text>
</comment>
<evidence type="ECO:0000256" key="3">
    <source>
        <dbReference type="ARBA" id="ARBA00023012"/>
    </source>
</evidence>
<dbReference type="InterPro" id="IPR011006">
    <property type="entry name" value="CheY-like_superfamily"/>
</dbReference>
<dbReference type="GO" id="GO:0032993">
    <property type="term" value="C:protein-DNA complex"/>
    <property type="evidence" value="ECO:0007669"/>
    <property type="project" value="TreeGrafter"/>
</dbReference>
<dbReference type="SMART" id="SM00862">
    <property type="entry name" value="Trans_reg_C"/>
    <property type="match status" value="1"/>
</dbReference>
<evidence type="ECO:0000313" key="13">
    <source>
        <dbReference type="Proteomes" id="UP000276301"/>
    </source>
</evidence>
<dbReference type="SMART" id="SM00448">
    <property type="entry name" value="REC"/>
    <property type="match status" value="1"/>
</dbReference>
<dbReference type="GO" id="GO:0006355">
    <property type="term" value="P:regulation of DNA-templated transcription"/>
    <property type="evidence" value="ECO:0007669"/>
    <property type="project" value="InterPro"/>
</dbReference>
<keyword evidence="2 8" id="KW-0597">Phosphoprotein</keyword>
<dbReference type="InterPro" id="IPR016032">
    <property type="entry name" value="Sig_transdc_resp-reg_C-effctor"/>
</dbReference>
<feature type="modified residue" description="4-aspartylphosphate" evidence="8">
    <location>
        <position position="55"/>
    </location>
</feature>
<keyword evidence="4" id="KW-0805">Transcription regulation</keyword>
<feature type="DNA-binding region" description="OmpR/PhoB-type" evidence="9">
    <location>
        <begin position="135"/>
        <end position="234"/>
    </location>
</feature>
<dbReference type="Pfam" id="PF00072">
    <property type="entry name" value="Response_reg"/>
    <property type="match status" value="1"/>
</dbReference>
<organism evidence="12 13">
    <name type="scientific">Anaerotruncus massiliensis</name>
    <name type="common">ex Liu et al. 2021</name>
    <dbReference type="NCBI Taxonomy" id="2321404"/>
    <lineage>
        <taxon>Bacteria</taxon>
        <taxon>Bacillati</taxon>
        <taxon>Bacillota</taxon>
        <taxon>Clostridia</taxon>
        <taxon>Eubacteriales</taxon>
        <taxon>Oscillospiraceae</taxon>
        <taxon>Anaerotruncus</taxon>
    </lineage>
</organism>
<keyword evidence="6" id="KW-0804">Transcription</keyword>
<dbReference type="PROSITE" id="PS51755">
    <property type="entry name" value="OMPR_PHOB"/>
    <property type="match status" value="1"/>
</dbReference>
<dbReference type="SUPFAM" id="SSF46894">
    <property type="entry name" value="C-terminal effector domain of the bipartite response regulators"/>
    <property type="match status" value="1"/>
</dbReference>
<dbReference type="Pfam" id="PF00486">
    <property type="entry name" value="Trans_reg_C"/>
    <property type="match status" value="1"/>
</dbReference>
<evidence type="ECO:0000256" key="1">
    <source>
        <dbReference type="ARBA" id="ARBA00018672"/>
    </source>
</evidence>
<dbReference type="AlphaFoldDB" id="A0A498CNM7"/>
<dbReference type="PROSITE" id="PS50110">
    <property type="entry name" value="RESPONSE_REGULATORY"/>
    <property type="match status" value="1"/>
</dbReference>
<keyword evidence="3" id="KW-0902">Two-component regulatory system</keyword>
<dbReference type="Gene3D" id="6.10.250.690">
    <property type="match status" value="1"/>
</dbReference>
<dbReference type="PANTHER" id="PTHR48111">
    <property type="entry name" value="REGULATOR OF RPOS"/>
    <property type="match status" value="1"/>
</dbReference>